<evidence type="ECO:0000313" key="6">
    <source>
        <dbReference type="EMBL" id="KAE9133382.1"/>
    </source>
</evidence>
<proteinExistence type="predicted"/>
<feature type="compositionally biased region" description="Low complexity" evidence="1">
    <location>
        <begin position="84"/>
        <end position="101"/>
    </location>
</feature>
<evidence type="ECO:0000313" key="20">
    <source>
        <dbReference type="Proteomes" id="UP000486351"/>
    </source>
</evidence>
<evidence type="ECO:0000313" key="12">
    <source>
        <dbReference type="Proteomes" id="UP000429523"/>
    </source>
</evidence>
<evidence type="ECO:0000313" key="3">
    <source>
        <dbReference type="EMBL" id="KAE8992034.1"/>
    </source>
</evidence>
<organism evidence="5 17">
    <name type="scientific">Phytophthora fragariae</name>
    <dbReference type="NCBI Taxonomy" id="53985"/>
    <lineage>
        <taxon>Eukaryota</taxon>
        <taxon>Sar</taxon>
        <taxon>Stramenopiles</taxon>
        <taxon>Oomycota</taxon>
        <taxon>Peronosporomycetes</taxon>
        <taxon>Peronosporales</taxon>
        <taxon>Peronosporaceae</taxon>
        <taxon>Phytophthora</taxon>
    </lineage>
</organism>
<dbReference type="Proteomes" id="UP000486351">
    <property type="component" value="Unassembled WGS sequence"/>
</dbReference>
<dbReference type="Proteomes" id="UP000441208">
    <property type="component" value="Unassembled WGS sequence"/>
</dbReference>
<dbReference type="EMBL" id="QXFY01001346">
    <property type="protein sequence ID" value="KAE9320321.1"/>
    <property type="molecule type" value="Genomic_DNA"/>
</dbReference>
<name>A0A6A3RCS7_9STRA</name>
<dbReference type="Proteomes" id="UP000476176">
    <property type="component" value="Unassembled WGS sequence"/>
</dbReference>
<keyword evidence="13" id="KW-1185">Reference proteome</keyword>
<dbReference type="OrthoDB" id="113871at2759"/>
<comment type="caution">
    <text evidence="5">The sequence shown here is derived from an EMBL/GenBank/DDBJ whole genome shotgun (WGS) entry which is preliminary data.</text>
</comment>
<accession>A0A6A3RCS7</accession>
<dbReference type="EMBL" id="QXGD01001096">
    <property type="protein sequence ID" value="KAE9214877.1"/>
    <property type="molecule type" value="Genomic_DNA"/>
</dbReference>
<sequence>MAKVSKSAVPATPVRPTRGPTGARLILASNLTSRLSTISERSVSFDDSADEGADAKDTMMDYEDLEEKSLAAMQELDDQEGAMLSAGRSGGSRSLSRSLASEFHDVAKPDHAQDDYEDGIEESKALVQVTKGPPESRGYRPSLNSSTPAANKVLGRMLERMIESSEWARQITPQMARQSVWAELSGELAWPVSTITTIQVVEDTVSLLRAMGCDPQTLPSESALEG</sequence>
<protein>
    <submittedName>
        <fullName evidence="5">Uncharacterized protein</fullName>
    </submittedName>
</protein>
<dbReference type="EMBL" id="QXFZ01001265">
    <property type="protein sequence ID" value="KAE9093698.1"/>
    <property type="molecule type" value="Genomic_DNA"/>
</dbReference>
<evidence type="ECO:0000313" key="14">
    <source>
        <dbReference type="Proteomes" id="UP000437068"/>
    </source>
</evidence>
<evidence type="ECO:0000313" key="4">
    <source>
        <dbReference type="EMBL" id="KAE9091331.1"/>
    </source>
</evidence>
<dbReference type="Proteomes" id="UP000433483">
    <property type="component" value="Unassembled WGS sequence"/>
</dbReference>
<feature type="region of interest" description="Disordered" evidence="1">
    <location>
        <begin position="83"/>
        <end position="113"/>
    </location>
</feature>
<dbReference type="Proteomes" id="UP000460718">
    <property type="component" value="Unassembled WGS sequence"/>
</dbReference>
<evidence type="ECO:0000313" key="18">
    <source>
        <dbReference type="Proteomes" id="UP000460718"/>
    </source>
</evidence>
<evidence type="ECO:0000313" key="9">
    <source>
        <dbReference type="EMBL" id="KAE9214877.1"/>
    </source>
</evidence>
<feature type="region of interest" description="Disordered" evidence="1">
    <location>
        <begin position="128"/>
        <end position="147"/>
    </location>
</feature>
<evidence type="ECO:0000313" key="11">
    <source>
        <dbReference type="EMBL" id="KAE9320321.1"/>
    </source>
</evidence>
<dbReference type="AlphaFoldDB" id="A0A6A3RCS7"/>
<gene>
    <name evidence="10" type="ORF">PF001_g14729</name>
    <name evidence="9" type="ORF">PF002_g17532</name>
    <name evidence="8" type="ORF">PF004_g15031</name>
    <name evidence="7" type="ORF">PF005_g18010</name>
    <name evidence="6" type="ORF">PF006_g15031</name>
    <name evidence="5" type="ORF">PF007_g18034</name>
    <name evidence="11" type="ORF">PF008_g18059</name>
    <name evidence="2" type="ORF">PF009_g17440</name>
    <name evidence="4" type="ORF">PF010_g18227</name>
    <name evidence="3" type="ORF">PF011_g17699</name>
</gene>
<evidence type="ECO:0000256" key="1">
    <source>
        <dbReference type="SAM" id="MobiDB-lite"/>
    </source>
</evidence>
<dbReference type="EMBL" id="QXFX01001377">
    <property type="protein sequence ID" value="KAE9091331.1"/>
    <property type="molecule type" value="Genomic_DNA"/>
</dbReference>
<dbReference type="EMBL" id="QXGF01001107">
    <property type="protein sequence ID" value="KAE8932537.1"/>
    <property type="molecule type" value="Genomic_DNA"/>
</dbReference>
<evidence type="ECO:0000313" key="13">
    <source>
        <dbReference type="Proteomes" id="UP000433483"/>
    </source>
</evidence>
<evidence type="ECO:0000313" key="15">
    <source>
        <dbReference type="Proteomes" id="UP000440367"/>
    </source>
</evidence>
<dbReference type="EMBL" id="QXFW01001359">
    <property type="protein sequence ID" value="KAE8992034.1"/>
    <property type="molecule type" value="Genomic_DNA"/>
</dbReference>
<dbReference type="Proteomes" id="UP000488956">
    <property type="component" value="Unassembled WGS sequence"/>
</dbReference>
<evidence type="ECO:0000313" key="10">
    <source>
        <dbReference type="EMBL" id="KAE9300853.1"/>
    </source>
</evidence>
<dbReference type="Proteomes" id="UP000429523">
    <property type="component" value="Unassembled WGS sequence"/>
</dbReference>
<dbReference type="EMBL" id="QXGA01000974">
    <property type="protein sequence ID" value="KAE9133382.1"/>
    <property type="molecule type" value="Genomic_DNA"/>
</dbReference>
<dbReference type="Proteomes" id="UP000440732">
    <property type="component" value="Unassembled WGS sequence"/>
</dbReference>
<feature type="region of interest" description="Disordered" evidence="1">
    <location>
        <begin position="1"/>
        <end position="23"/>
    </location>
</feature>
<evidence type="ECO:0000313" key="16">
    <source>
        <dbReference type="Proteomes" id="UP000440732"/>
    </source>
</evidence>
<dbReference type="EMBL" id="QXGB01001281">
    <property type="protein sequence ID" value="KAE9193581.1"/>
    <property type="molecule type" value="Genomic_DNA"/>
</dbReference>
<reference evidence="12 13" key="1">
    <citation type="submission" date="2018-08" db="EMBL/GenBank/DDBJ databases">
        <title>Genomic investigation of the strawberry pathogen Phytophthora fragariae indicates pathogenicity is determined by transcriptional variation in three key races.</title>
        <authorList>
            <person name="Adams T.M."/>
            <person name="Armitage A.D."/>
            <person name="Sobczyk M.K."/>
            <person name="Bates H.J."/>
            <person name="Dunwell J.M."/>
            <person name="Nellist C.F."/>
            <person name="Harrison R.J."/>
        </authorList>
    </citation>
    <scope>NUCLEOTIDE SEQUENCE [LARGE SCALE GENOMIC DNA]</scope>
    <source>
        <strain evidence="10 14">A4</strain>
        <strain evidence="9 15">BC-1</strain>
        <strain evidence="8 19">BC-23</strain>
        <strain evidence="7 13">NOV-27</strain>
        <strain evidence="6 16">NOV-5</strain>
        <strain evidence="5 17">NOV-71</strain>
        <strain evidence="11 20">NOV-77</strain>
        <strain evidence="2 12">NOV-9</strain>
        <strain evidence="4 21">ONT-3</strain>
        <strain evidence="3 18">SCRP245</strain>
    </source>
</reference>
<dbReference type="EMBL" id="QXGE01000928">
    <property type="protein sequence ID" value="KAE9300853.1"/>
    <property type="molecule type" value="Genomic_DNA"/>
</dbReference>
<feature type="region of interest" description="Disordered" evidence="1">
    <location>
        <begin position="38"/>
        <end position="68"/>
    </location>
</feature>
<dbReference type="EMBL" id="QXGC01000986">
    <property type="protein sequence ID" value="KAE9214477.1"/>
    <property type="molecule type" value="Genomic_DNA"/>
</dbReference>
<feature type="compositionally biased region" description="Basic and acidic residues" evidence="1">
    <location>
        <begin position="102"/>
        <end position="113"/>
    </location>
</feature>
<evidence type="ECO:0000313" key="19">
    <source>
        <dbReference type="Proteomes" id="UP000476176"/>
    </source>
</evidence>
<dbReference type="Proteomes" id="UP000437068">
    <property type="component" value="Unassembled WGS sequence"/>
</dbReference>
<evidence type="ECO:0000313" key="5">
    <source>
        <dbReference type="EMBL" id="KAE9093698.1"/>
    </source>
</evidence>
<dbReference type="Proteomes" id="UP000440367">
    <property type="component" value="Unassembled WGS sequence"/>
</dbReference>
<evidence type="ECO:0000313" key="21">
    <source>
        <dbReference type="Proteomes" id="UP000488956"/>
    </source>
</evidence>
<evidence type="ECO:0000313" key="7">
    <source>
        <dbReference type="EMBL" id="KAE9193581.1"/>
    </source>
</evidence>
<evidence type="ECO:0000313" key="2">
    <source>
        <dbReference type="EMBL" id="KAE8932537.1"/>
    </source>
</evidence>
<evidence type="ECO:0000313" key="8">
    <source>
        <dbReference type="EMBL" id="KAE9214477.1"/>
    </source>
</evidence>
<evidence type="ECO:0000313" key="17">
    <source>
        <dbReference type="Proteomes" id="UP000441208"/>
    </source>
</evidence>